<protein>
    <recommendedName>
        <fullName evidence="1">N-acetyltransferase domain-containing protein</fullName>
    </recommendedName>
</protein>
<feature type="non-terminal residue" evidence="2">
    <location>
        <position position="1"/>
    </location>
</feature>
<dbReference type="STRING" id="1328759.A0A5C2RTN8"/>
<dbReference type="PANTHER" id="PTHR42791">
    <property type="entry name" value="GNAT FAMILY ACETYLTRANSFERASE"/>
    <property type="match status" value="1"/>
</dbReference>
<keyword evidence="3" id="KW-1185">Reference proteome</keyword>
<sequence length="219" mass="24365">EPLIREAAQVFAGVMGADPVAICLTGGDLSLIPELGLTLLRALVLTPGVSHMYTARDETGTLVGFILFSLPGQLMLSTWEQRENAKLNEFMSKLSPEGQAFYAETMMKLLPEANDEAFGMHETERNTYWCNFAMVRLDYQGKGVAKSLFELAFEKADKLGQHVALTTTNIRNVPIYKKIGFQYYGEKHMESPWTPWSLWFFKRAPSGSNSGNATAQQGV</sequence>
<gene>
    <name evidence="2" type="ORF">L227DRAFT_511479</name>
</gene>
<dbReference type="InterPro" id="IPR000182">
    <property type="entry name" value="GNAT_dom"/>
</dbReference>
<organism evidence="2 3">
    <name type="scientific">Lentinus tigrinus ALCF2SS1-6</name>
    <dbReference type="NCBI Taxonomy" id="1328759"/>
    <lineage>
        <taxon>Eukaryota</taxon>
        <taxon>Fungi</taxon>
        <taxon>Dikarya</taxon>
        <taxon>Basidiomycota</taxon>
        <taxon>Agaricomycotina</taxon>
        <taxon>Agaricomycetes</taxon>
        <taxon>Polyporales</taxon>
        <taxon>Polyporaceae</taxon>
        <taxon>Lentinus</taxon>
    </lineage>
</organism>
<dbReference type="Proteomes" id="UP000313359">
    <property type="component" value="Unassembled WGS sequence"/>
</dbReference>
<proteinExistence type="predicted"/>
<dbReference type="InterPro" id="IPR016181">
    <property type="entry name" value="Acyl_CoA_acyltransferase"/>
</dbReference>
<dbReference type="PANTHER" id="PTHR42791:SF1">
    <property type="entry name" value="N-ACETYLTRANSFERASE DOMAIN-CONTAINING PROTEIN"/>
    <property type="match status" value="1"/>
</dbReference>
<feature type="domain" description="N-acetyltransferase" evidence="1">
    <location>
        <begin position="74"/>
        <end position="205"/>
    </location>
</feature>
<dbReference type="GO" id="GO:0016747">
    <property type="term" value="F:acyltransferase activity, transferring groups other than amino-acyl groups"/>
    <property type="evidence" value="ECO:0007669"/>
    <property type="project" value="InterPro"/>
</dbReference>
<dbReference type="Pfam" id="PF13673">
    <property type="entry name" value="Acetyltransf_10"/>
    <property type="match status" value="1"/>
</dbReference>
<evidence type="ECO:0000313" key="2">
    <source>
        <dbReference type="EMBL" id="RPD54581.1"/>
    </source>
</evidence>
<dbReference type="SUPFAM" id="SSF55729">
    <property type="entry name" value="Acyl-CoA N-acyltransferases (Nat)"/>
    <property type="match status" value="1"/>
</dbReference>
<reference evidence="2" key="1">
    <citation type="journal article" date="2018" name="Genome Biol. Evol.">
        <title>Genomics and development of Lentinus tigrinus, a white-rot wood-decaying mushroom with dimorphic fruiting bodies.</title>
        <authorList>
            <person name="Wu B."/>
            <person name="Xu Z."/>
            <person name="Knudson A."/>
            <person name="Carlson A."/>
            <person name="Chen N."/>
            <person name="Kovaka S."/>
            <person name="LaButti K."/>
            <person name="Lipzen A."/>
            <person name="Pennachio C."/>
            <person name="Riley R."/>
            <person name="Schakwitz W."/>
            <person name="Umezawa K."/>
            <person name="Ohm R.A."/>
            <person name="Grigoriev I.V."/>
            <person name="Nagy L.G."/>
            <person name="Gibbons J."/>
            <person name="Hibbett D."/>
        </authorList>
    </citation>
    <scope>NUCLEOTIDE SEQUENCE [LARGE SCALE GENOMIC DNA]</scope>
    <source>
        <strain evidence="2">ALCF2SS1-6</strain>
    </source>
</reference>
<evidence type="ECO:0000313" key="3">
    <source>
        <dbReference type="Proteomes" id="UP000313359"/>
    </source>
</evidence>
<dbReference type="EMBL" id="ML122304">
    <property type="protein sequence ID" value="RPD54581.1"/>
    <property type="molecule type" value="Genomic_DNA"/>
</dbReference>
<dbReference type="InterPro" id="IPR052523">
    <property type="entry name" value="Trichothecene_AcTrans"/>
</dbReference>
<name>A0A5C2RTN8_9APHY</name>
<dbReference type="AlphaFoldDB" id="A0A5C2RTN8"/>
<dbReference type="PROSITE" id="PS51186">
    <property type="entry name" value="GNAT"/>
    <property type="match status" value="1"/>
</dbReference>
<evidence type="ECO:0000259" key="1">
    <source>
        <dbReference type="PROSITE" id="PS51186"/>
    </source>
</evidence>
<dbReference type="Gene3D" id="3.40.630.30">
    <property type="match status" value="1"/>
</dbReference>
<dbReference type="OrthoDB" id="61113at2759"/>
<accession>A0A5C2RTN8</accession>